<sequence length="129" mass="14093">MRTLVERLLRHRFVRFCAVGGVATLVHAAVFFLVVAAGGSQLAGNCLGYFVASIWSYYINCLWTFAAALSWQGFVRFQIANSVVLVWGVIAALIGERFAFPPAATLALTVIVGPVLNYLGHSRLTFRKA</sequence>
<organism evidence="8 9">
    <name type="scientific">Pseudochelatococcus lubricantis</name>
    <dbReference type="NCBI Taxonomy" id="1538102"/>
    <lineage>
        <taxon>Bacteria</taxon>
        <taxon>Pseudomonadati</taxon>
        <taxon>Pseudomonadota</taxon>
        <taxon>Alphaproteobacteria</taxon>
        <taxon>Hyphomicrobiales</taxon>
        <taxon>Chelatococcaceae</taxon>
        <taxon>Pseudochelatococcus</taxon>
    </lineage>
</organism>
<reference evidence="8 9" key="1">
    <citation type="submission" date="2020-03" db="EMBL/GenBank/DDBJ databases">
        <title>Genomic Encyclopedia of Type Strains, Phase IV (KMG-IV): sequencing the most valuable type-strain genomes for metagenomic binning, comparative biology and taxonomic classification.</title>
        <authorList>
            <person name="Goeker M."/>
        </authorList>
    </citation>
    <scope>NUCLEOTIDE SEQUENCE [LARGE SCALE GENOMIC DNA]</scope>
    <source>
        <strain evidence="8 9">DSM 103870</strain>
    </source>
</reference>
<evidence type="ECO:0000256" key="5">
    <source>
        <dbReference type="ARBA" id="ARBA00023136"/>
    </source>
</evidence>
<dbReference type="InterPro" id="IPR051401">
    <property type="entry name" value="GtrA_CellWall_Glycosyl"/>
</dbReference>
<dbReference type="PANTHER" id="PTHR38459">
    <property type="entry name" value="PROPHAGE BACTOPRENOL-LINKED GLUCOSE TRANSLOCASE HOMOLOG"/>
    <property type="match status" value="1"/>
</dbReference>
<dbReference type="Pfam" id="PF04138">
    <property type="entry name" value="GtrA_DPMS_TM"/>
    <property type="match status" value="1"/>
</dbReference>
<dbReference type="Proteomes" id="UP001429580">
    <property type="component" value="Unassembled WGS sequence"/>
</dbReference>
<dbReference type="EMBL" id="JAASQI010000004">
    <property type="protein sequence ID" value="NIJ58056.1"/>
    <property type="molecule type" value="Genomic_DNA"/>
</dbReference>
<feature type="transmembrane region" description="Helical" evidence="6">
    <location>
        <begin position="100"/>
        <end position="119"/>
    </location>
</feature>
<proteinExistence type="inferred from homology"/>
<evidence type="ECO:0000256" key="3">
    <source>
        <dbReference type="ARBA" id="ARBA00022692"/>
    </source>
</evidence>
<evidence type="ECO:0000256" key="2">
    <source>
        <dbReference type="ARBA" id="ARBA00009399"/>
    </source>
</evidence>
<keyword evidence="9" id="KW-1185">Reference proteome</keyword>
<accession>A0ABX0V4N9</accession>
<feature type="transmembrane region" description="Helical" evidence="6">
    <location>
        <begin position="12"/>
        <end position="35"/>
    </location>
</feature>
<keyword evidence="3 6" id="KW-0812">Transmembrane</keyword>
<feature type="transmembrane region" description="Helical" evidence="6">
    <location>
        <begin position="74"/>
        <end position="94"/>
    </location>
</feature>
<keyword evidence="5 6" id="KW-0472">Membrane</keyword>
<gene>
    <name evidence="8" type="ORF">FHS82_001898</name>
</gene>
<comment type="similarity">
    <text evidence="2">Belongs to the GtrA family.</text>
</comment>
<comment type="caution">
    <text evidence="8">The sequence shown here is derived from an EMBL/GenBank/DDBJ whole genome shotgun (WGS) entry which is preliminary data.</text>
</comment>
<dbReference type="InterPro" id="IPR007267">
    <property type="entry name" value="GtrA_DPMS_TM"/>
</dbReference>
<dbReference type="RefSeq" id="WP_166951511.1">
    <property type="nucleotide sequence ID" value="NZ_JAASQI010000004.1"/>
</dbReference>
<feature type="domain" description="GtrA/DPMS transmembrane" evidence="7">
    <location>
        <begin position="15"/>
        <end position="126"/>
    </location>
</feature>
<evidence type="ECO:0000259" key="7">
    <source>
        <dbReference type="Pfam" id="PF04138"/>
    </source>
</evidence>
<name>A0ABX0V4N9_9HYPH</name>
<evidence type="ECO:0000256" key="1">
    <source>
        <dbReference type="ARBA" id="ARBA00004141"/>
    </source>
</evidence>
<feature type="transmembrane region" description="Helical" evidence="6">
    <location>
        <begin position="47"/>
        <end position="67"/>
    </location>
</feature>
<evidence type="ECO:0000313" key="9">
    <source>
        <dbReference type="Proteomes" id="UP001429580"/>
    </source>
</evidence>
<evidence type="ECO:0000256" key="4">
    <source>
        <dbReference type="ARBA" id="ARBA00022989"/>
    </source>
</evidence>
<comment type="subcellular location">
    <subcellularLocation>
        <location evidence="1">Membrane</location>
        <topology evidence="1">Multi-pass membrane protein</topology>
    </subcellularLocation>
</comment>
<protein>
    <submittedName>
        <fullName evidence="8">Flippase GtrA</fullName>
    </submittedName>
</protein>
<keyword evidence="4 6" id="KW-1133">Transmembrane helix</keyword>
<evidence type="ECO:0000313" key="8">
    <source>
        <dbReference type="EMBL" id="NIJ58056.1"/>
    </source>
</evidence>
<evidence type="ECO:0000256" key="6">
    <source>
        <dbReference type="SAM" id="Phobius"/>
    </source>
</evidence>
<dbReference type="PANTHER" id="PTHR38459:SF1">
    <property type="entry name" value="PROPHAGE BACTOPRENOL-LINKED GLUCOSE TRANSLOCASE HOMOLOG"/>
    <property type="match status" value="1"/>
</dbReference>